<comment type="caution">
    <text evidence="1">The sequence shown here is derived from an EMBL/GenBank/DDBJ whole genome shotgun (WGS) entry which is preliminary data.</text>
</comment>
<gene>
    <name evidence="1" type="ORF">OEA41_006459</name>
</gene>
<accession>A0AAD9Z809</accession>
<sequence length="135" mass="15696">MRLLERGVQELMTSISKKCIKRRSNAGWSLFVREGILEVNTKGVRIRGYSPSQLMLGFEPQLFHFDTIPALIPTPEEIEQEELPAHQYQIFSALREEYKLLASEAASYTHYRRGKNLRKQKIPAPGIWRSYETTQ</sequence>
<organism evidence="1 2">
    <name type="scientific">Lepraria neglecta</name>
    <dbReference type="NCBI Taxonomy" id="209136"/>
    <lineage>
        <taxon>Eukaryota</taxon>
        <taxon>Fungi</taxon>
        <taxon>Dikarya</taxon>
        <taxon>Ascomycota</taxon>
        <taxon>Pezizomycotina</taxon>
        <taxon>Lecanoromycetes</taxon>
        <taxon>OSLEUM clade</taxon>
        <taxon>Lecanoromycetidae</taxon>
        <taxon>Lecanorales</taxon>
        <taxon>Lecanorineae</taxon>
        <taxon>Stereocaulaceae</taxon>
        <taxon>Lepraria</taxon>
    </lineage>
</organism>
<protein>
    <submittedName>
        <fullName evidence="1">Uncharacterized protein</fullName>
    </submittedName>
</protein>
<keyword evidence="2" id="KW-1185">Reference proteome</keyword>
<dbReference type="EMBL" id="JASNWA010000007">
    <property type="protein sequence ID" value="KAK3173130.1"/>
    <property type="molecule type" value="Genomic_DNA"/>
</dbReference>
<dbReference type="Proteomes" id="UP001276659">
    <property type="component" value="Unassembled WGS sequence"/>
</dbReference>
<dbReference type="AlphaFoldDB" id="A0AAD9Z809"/>
<reference evidence="1" key="1">
    <citation type="submission" date="2022-11" db="EMBL/GenBank/DDBJ databases">
        <title>Chromosomal genome sequence assembly and mating type (MAT) locus characterization of the leprose asexual lichenized fungus Lepraria neglecta (Nyl.) Erichsen.</title>
        <authorList>
            <person name="Allen J.L."/>
            <person name="Pfeffer B."/>
        </authorList>
    </citation>
    <scope>NUCLEOTIDE SEQUENCE</scope>
    <source>
        <strain evidence="1">Allen 5258</strain>
    </source>
</reference>
<evidence type="ECO:0000313" key="1">
    <source>
        <dbReference type="EMBL" id="KAK3173130.1"/>
    </source>
</evidence>
<evidence type="ECO:0000313" key="2">
    <source>
        <dbReference type="Proteomes" id="UP001276659"/>
    </source>
</evidence>
<name>A0AAD9Z809_9LECA</name>
<proteinExistence type="predicted"/>